<dbReference type="EMBL" id="QBML01000040">
    <property type="protein sequence ID" value="PZO36468.1"/>
    <property type="molecule type" value="Genomic_DNA"/>
</dbReference>
<name>A0A2W4XYX3_9CYAN</name>
<dbReference type="InterPro" id="IPR039247">
    <property type="entry name" value="KhpB"/>
</dbReference>
<protein>
    <submittedName>
        <fullName evidence="2">RNA-binding protein</fullName>
    </submittedName>
</protein>
<reference evidence="2 3" key="1">
    <citation type="submission" date="2018-04" db="EMBL/GenBank/DDBJ databases">
        <authorList>
            <person name="Go L.Y."/>
            <person name="Mitchell J.A."/>
        </authorList>
    </citation>
    <scope>NUCLEOTIDE SEQUENCE [LARGE SCALE GENOMIC DNA]</scope>
    <source>
        <strain evidence="2">ULC066bin1</strain>
    </source>
</reference>
<comment type="caution">
    <text evidence="2">The sequence shown here is derived from an EMBL/GenBank/DDBJ whole genome shotgun (WGS) entry which is preliminary data.</text>
</comment>
<dbReference type="GO" id="GO:0003723">
    <property type="term" value="F:RNA binding"/>
    <property type="evidence" value="ECO:0007669"/>
    <property type="project" value="InterPro"/>
</dbReference>
<feature type="domain" description="R3H" evidence="1">
    <location>
        <begin position="108"/>
        <end position="174"/>
    </location>
</feature>
<evidence type="ECO:0000313" key="2">
    <source>
        <dbReference type="EMBL" id="PZO36468.1"/>
    </source>
</evidence>
<dbReference type="PANTHER" id="PTHR35800:SF1">
    <property type="entry name" value="RNA-BINDING PROTEIN KHPB"/>
    <property type="match status" value="1"/>
</dbReference>
<dbReference type="SUPFAM" id="SSF82708">
    <property type="entry name" value="R3H domain"/>
    <property type="match status" value="1"/>
</dbReference>
<dbReference type="InterPro" id="IPR036867">
    <property type="entry name" value="R3H_dom_sf"/>
</dbReference>
<dbReference type="PROSITE" id="PS51061">
    <property type="entry name" value="R3H"/>
    <property type="match status" value="1"/>
</dbReference>
<dbReference type="InterPro" id="IPR034079">
    <property type="entry name" value="R3H_KhpB"/>
</dbReference>
<evidence type="ECO:0000313" key="3">
    <source>
        <dbReference type="Proteomes" id="UP000249467"/>
    </source>
</evidence>
<dbReference type="Gene3D" id="3.30.1370.50">
    <property type="entry name" value="R3H-like domain"/>
    <property type="match status" value="1"/>
</dbReference>
<gene>
    <name evidence="2" type="ORF">DCF19_21395</name>
</gene>
<dbReference type="CDD" id="cd02644">
    <property type="entry name" value="R3H_jag"/>
    <property type="match status" value="1"/>
</dbReference>
<dbReference type="Proteomes" id="UP000249467">
    <property type="component" value="Unassembled WGS sequence"/>
</dbReference>
<dbReference type="PANTHER" id="PTHR35800">
    <property type="entry name" value="PROTEIN JAG"/>
    <property type="match status" value="1"/>
</dbReference>
<dbReference type="InterPro" id="IPR001374">
    <property type="entry name" value="R3H_dom"/>
</dbReference>
<dbReference type="AlphaFoldDB" id="A0A2W4XYX3"/>
<dbReference type="Pfam" id="PF01424">
    <property type="entry name" value="R3H"/>
    <property type="match status" value="1"/>
</dbReference>
<dbReference type="InterPro" id="IPR015946">
    <property type="entry name" value="KH_dom-like_a/b"/>
</dbReference>
<dbReference type="SMART" id="SM00393">
    <property type="entry name" value="R3H"/>
    <property type="match status" value="1"/>
</dbReference>
<organism evidence="2 3">
    <name type="scientific">Pseudanabaena frigida</name>
    <dbReference type="NCBI Taxonomy" id="945775"/>
    <lineage>
        <taxon>Bacteria</taxon>
        <taxon>Bacillati</taxon>
        <taxon>Cyanobacteriota</taxon>
        <taxon>Cyanophyceae</taxon>
        <taxon>Pseudanabaenales</taxon>
        <taxon>Pseudanabaenaceae</taxon>
        <taxon>Pseudanabaena</taxon>
    </lineage>
</organism>
<accession>A0A2W4XYX3</accession>
<evidence type="ECO:0000259" key="1">
    <source>
        <dbReference type="PROSITE" id="PS51061"/>
    </source>
</evidence>
<dbReference type="Gene3D" id="3.30.300.20">
    <property type="match status" value="1"/>
</dbReference>
<sequence length="175" mass="20141">MEDASASSDWFQELLSLMGYVASVNIRIDEPSPEQATDNSINFWLEINSDNLQPQQIQRLIGSNGIVIDSLQYLANILLNRHGSSELDRDVNHQNHNFYTVELDGYRSKRLNDLQALADEAVQQVREKQGEFVIKQLSSADRRHIHQLLEEFPDIETYSQGREPNRHLIVKLVQV</sequence>
<proteinExistence type="predicted"/>
<reference evidence="2 3" key="2">
    <citation type="submission" date="2018-06" db="EMBL/GenBank/DDBJ databases">
        <title>Metagenomic assembly of (sub)arctic Cyanobacteria and their associated microbiome from non-axenic cultures.</title>
        <authorList>
            <person name="Baurain D."/>
        </authorList>
    </citation>
    <scope>NUCLEOTIDE SEQUENCE [LARGE SCALE GENOMIC DNA]</scope>
    <source>
        <strain evidence="2">ULC066bin1</strain>
    </source>
</reference>